<sequence>MGRSMQEKIKDYTELAQYHMKLAHIMKNHKQYKTAFFLCHSALISMIRALCIYEHRTEFGTEISLIDLTLLAHTDYNPGLEIVVFLGELNYIGRYIFSSVPILNADEDGLLLLNTFDNPESAWKIYLYQAK</sequence>
<evidence type="ECO:0000313" key="1">
    <source>
        <dbReference type="EMBL" id="OKP84872.1"/>
    </source>
</evidence>
<dbReference type="Proteomes" id="UP000186058">
    <property type="component" value="Unassembled WGS sequence"/>
</dbReference>
<accession>A0ABX3EPA1</accession>
<protein>
    <submittedName>
        <fullName evidence="1">Uncharacterized protein</fullName>
    </submittedName>
</protein>
<comment type="caution">
    <text evidence="1">The sequence shown here is derived from an EMBL/GenBank/DDBJ whole genome shotgun (WGS) entry which is preliminary data.</text>
</comment>
<dbReference type="InterPro" id="IPR046107">
    <property type="entry name" value="DUF6044"/>
</dbReference>
<organism evidence="1 2">
    <name type="scientific">Paenibacillus helianthi</name>
    <dbReference type="NCBI Taxonomy" id="1349432"/>
    <lineage>
        <taxon>Bacteria</taxon>
        <taxon>Bacillati</taxon>
        <taxon>Bacillota</taxon>
        <taxon>Bacilli</taxon>
        <taxon>Bacillales</taxon>
        <taxon>Paenibacillaceae</taxon>
        <taxon>Paenibacillus</taxon>
    </lineage>
</organism>
<name>A0ABX3EPA1_9BACL</name>
<proteinExistence type="predicted"/>
<gene>
    <name evidence="1" type="ORF">A3844_18150</name>
</gene>
<keyword evidence="2" id="KW-1185">Reference proteome</keyword>
<dbReference type="Pfam" id="PF19510">
    <property type="entry name" value="DUF6044"/>
    <property type="match status" value="1"/>
</dbReference>
<reference evidence="1 2" key="1">
    <citation type="submission" date="2016-03" db="EMBL/GenBank/DDBJ databases">
        <authorList>
            <person name="Sant'Anna F.H."/>
            <person name="Ambrosini A."/>
            <person name="Souza R."/>
            <person name="Bach E."/>
            <person name="Fernandes G."/>
            <person name="Balsanelli E."/>
            <person name="Baura V.A."/>
            <person name="Souza E.M."/>
            <person name="Passaglia L."/>
        </authorList>
    </citation>
    <scope>NUCLEOTIDE SEQUENCE [LARGE SCALE GENOMIC DNA]</scope>
    <source>
        <strain evidence="1 2">P26E</strain>
    </source>
</reference>
<dbReference type="EMBL" id="LVWI01000049">
    <property type="protein sequence ID" value="OKP84872.1"/>
    <property type="molecule type" value="Genomic_DNA"/>
</dbReference>
<dbReference type="SUPFAM" id="SSF81593">
    <property type="entry name" value="Nucleotidyltransferase substrate binding subunit/domain"/>
    <property type="match status" value="1"/>
</dbReference>
<evidence type="ECO:0000313" key="2">
    <source>
        <dbReference type="Proteomes" id="UP000186058"/>
    </source>
</evidence>